<name>A0AAD7ZQ15_DIPPU</name>
<reference evidence="1" key="1">
    <citation type="journal article" date="2023" name="IScience">
        <title>Live-bearing cockroach genome reveals convergent evolutionary mechanisms linked to viviparity in insects and beyond.</title>
        <authorList>
            <person name="Fouks B."/>
            <person name="Harrison M.C."/>
            <person name="Mikhailova A.A."/>
            <person name="Marchal E."/>
            <person name="English S."/>
            <person name="Carruthers M."/>
            <person name="Jennings E.C."/>
            <person name="Chiamaka E.L."/>
            <person name="Frigard R.A."/>
            <person name="Pippel M."/>
            <person name="Attardo G.M."/>
            <person name="Benoit J.B."/>
            <person name="Bornberg-Bauer E."/>
            <person name="Tobe S.S."/>
        </authorList>
    </citation>
    <scope>NUCLEOTIDE SEQUENCE</scope>
    <source>
        <strain evidence="1">Stay&amp;Tobe</strain>
    </source>
</reference>
<accession>A0AAD7ZQ15</accession>
<evidence type="ECO:0000313" key="1">
    <source>
        <dbReference type="EMBL" id="KAJ9584496.1"/>
    </source>
</evidence>
<reference evidence="1" key="2">
    <citation type="submission" date="2023-05" db="EMBL/GenBank/DDBJ databases">
        <authorList>
            <person name="Fouks B."/>
        </authorList>
    </citation>
    <scope>NUCLEOTIDE SEQUENCE</scope>
    <source>
        <strain evidence="1">Stay&amp;Tobe</strain>
        <tissue evidence="1">Testes</tissue>
    </source>
</reference>
<proteinExistence type="predicted"/>
<dbReference type="Proteomes" id="UP001233999">
    <property type="component" value="Unassembled WGS sequence"/>
</dbReference>
<feature type="non-terminal residue" evidence="1">
    <location>
        <position position="70"/>
    </location>
</feature>
<evidence type="ECO:0000313" key="2">
    <source>
        <dbReference type="Proteomes" id="UP001233999"/>
    </source>
</evidence>
<sequence>AGITLLSKYKIEISWRSKLSKDMAQIVRMNNIYQYNFGLLGAIDIYLQFSYKAHRHSFSFVIWQQRSSPG</sequence>
<keyword evidence="2" id="KW-1185">Reference proteome</keyword>
<protein>
    <submittedName>
        <fullName evidence="1">Uncharacterized protein</fullName>
    </submittedName>
</protein>
<comment type="caution">
    <text evidence="1">The sequence shown here is derived from an EMBL/GenBank/DDBJ whole genome shotgun (WGS) entry which is preliminary data.</text>
</comment>
<organism evidence="1 2">
    <name type="scientific">Diploptera punctata</name>
    <name type="common">Pacific beetle cockroach</name>
    <dbReference type="NCBI Taxonomy" id="6984"/>
    <lineage>
        <taxon>Eukaryota</taxon>
        <taxon>Metazoa</taxon>
        <taxon>Ecdysozoa</taxon>
        <taxon>Arthropoda</taxon>
        <taxon>Hexapoda</taxon>
        <taxon>Insecta</taxon>
        <taxon>Pterygota</taxon>
        <taxon>Neoptera</taxon>
        <taxon>Polyneoptera</taxon>
        <taxon>Dictyoptera</taxon>
        <taxon>Blattodea</taxon>
        <taxon>Blaberoidea</taxon>
        <taxon>Blaberidae</taxon>
        <taxon>Diplopterinae</taxon>
        <taxon>Diploptera</taxon>
    </lineage>
</organism>
<dbReference type="EMBL" id="JASPKZ010007400">
    <property type="protein sequence ID" value="KAJ9584496.1"/>
    <property type="molecule type" value="Genomic_DNA"/>
</dbReference>
<dbReference type="AlphaFoldDB" id="A0AAD7ZQ15"/>
<feature type="non-terminal residue" evidence="1">
    <location>
        <position position="1"/>
    </location>
</feature>
<gene>
    <name evidence="1" type="ORF">L9F63_021150</name>
</gene>